<feature type="non-terminal residue" evidence="2">
    <location>
        <position position="59"/>
    </location>
</feature>
<accession>A0A6J4SDJ7</accession>
<feature type="non-terminal residue" evidence="2">
    <location>
        <position position="1"/>
    </location>
</feature>
<proteinExistence type="predicted"/>
<dbReference type="EMBL" id="CADCVX010000119">
    <property type="protein sequence ID" value="CAA9490798.1"/>
    <property type="molecule type" value="Genomic_DNA"/>
</dbReference>
<evidence type="ECO:0000313" key="2">
    <source>
        <dbReference type="EMBL" id="CAA9490798.1"/>
    </source>
</evidence>
<protein>
    <submittedName>
        <fullName evidence="2">Uncharacterized protein</fullName>
    </submittedName>
</protein>
<evidence type="ECO:0000256" key="1">
    <source>
        <dbReference type="SAM" id="MobiDB-lite"/>
    </source>
</evidence>
<dbReference type="AlphaFoldDB" id="A0A6J4SDJ7"/>
<name>A0A6J4SDJ7_9SPHN</name>
<organism evidence="2">
    <name type="scientific">uncultured Sphingomonadaceae bacterium</name>
    <dbReference type="NCBI Taxonomy" id="169976"/>
    <lineage>
        <taxon>Bacteria</taxon>
        <taxon>Pseudomonadati</taxon>
        <taxon>Pseudomonadota</taxon>
        <taxon>Alphaproteobacteria</taxon>
        <taxon>Sphingomonadales</taxon>
        <taxon>Sphingomonadaceae</taxon>
        <taxon>environmental samples</taxon>
    </lineage>
</organism>
<gene>
    <name evidence="2" type="ORF">AVDCRST_MAG91-530</name>
</gene>
<sequence>GKAVGHPRPGAVLRRGPAGDARDRRALQPAPLDGPEVAAPPRRGRHLVRRADQPALGRR</sequence>
<feature type="region of interest" description="Disordered" evidence="1">
    <location>
        <begin position="1"/>
        <end position="59"/>
    </location>
</feature>
<reference evidence="2" key="1">
    <citation type="submission" date="2020-02" db="EMBL/GenBank/DDBJ databases">
        <authorList>
            <person name="Meier V. D."/>
        </authorList>
    </citation>
    <scope>NUCLEOTIDE SEQUENCE</scope>
    <source>
        <strain evidence="2">AVDCRST_MAG91</strain>
    </source>
</reference>